<sequence length="375" mass="41442">MTQPKFIHGALPDNTYQGNDNCLSASEITEAYATSLSEKWGERDRDGFYGMMGDNQPLFRQEILASAWMMQAISHFPVMYNPGQAYAMGSNTLCSGRKDGERFVKRVPFRGTEYRLADTETCASITYQDLTALLNFAGMEVFLNTMKELFHSSIVLDILRTGFNGTYAAVNTDPDKYPMGQDINTGWHETARKYNSGSQIITDNFTLGAGGDFSNLDDLAQHVINEKIPQPLRERPDLVVMVGYELAAHDRARLFNEADKKVTLSGVERMQSQVAGRFAFIPPFMPGKRLTVTTLANLQVMTGIGTQRLKVGWNDDTKTFDHYYIRAEGYALGDPLMYAATDESAVTLTKAGVADKQPATNNAPEDAASAPEIAG</sequence>
<feature type="region of interest" description="Disordered" evidence="1">
    <location>
        <begin position="354"/>
        <end position="375"/>
    </location>
</feature>
<accession>A0A5V8TWA5</accession>
<protein>
    <submittedName>
        <fullName evidence="2">Major capsid protein</fullName>
    </submittedName>
</protein>
<comment type="caution">
    <text evidence="2">The sequence shown here is derived from an EMBL/GenBank/DDBJ whole genome shotgun (WGS) entry which is preliminary data.</text>
</comment>
<proteinExistence type="predicted"/>
<reference evidence="2" key="1">
    <citation type="submission" date="2018-06" db="EMBL/GenBank/DDBJ databases">
        <authorList>
            <person name="Ashton P.M."/>
            <person name="Dallman T."/>
            <person name="Nair S."/>
            <person name="De Pinna E."/>
            <person name="Peters T."/>
            <person name="Grant K."/>
        </authorList>
    </citation>
    <scope>NUCLEOTIDE SEQUENCE</scope>
    <source>
        <strain evidence="2">204437</strain>
    </source>
</reference>
<dbReference type="EMBL" id="AAHFDY010000007">
    <property type="protein sequence ID" value="EBV4160743.1"/>
    <property type="molecule type" value="Genomic_DNA"/>
</dbReference>
<dbReference type="InterPro" id="IPR006441">
    <property type="entry name" value="Phage_P2_GpN"/>
</dbReference>
<gene>
    <name evidence="2" type="ORF">DOJ99_10960</name>
</gene>
<dbReference type="Pfam" id="PF05125">
    <property type="entry name" value="Phage_cap_P2"/>
    <property type="match status" value="1"/>
</dbReference>
<organism evidence="2">
    <name type="scientific">Salmonella enterica subsp. enterica serovar Stanley</name>
    <dbReference type="NCBI Taxonomy" id="192953"/>
    <lineage>
        <taxon>Bacteria</taxon>
        <taxon>Pseudomonadati</taxon>
        <taxon>Pseudomonadota</taxon>
        <taxon>Gammaproteobacteria</taxon>
        <taxon>Enterobacterales</taxon>
        <taxon>Enterobacteriaceae</taxon>
        <taxon>Salmonella</taxon>
    </lineage>
</organism>
<evidence type="ECO:0000256" key="1">
    <source>
        <dbReference type="SAM" id="MobiDB-lite"/>
    </source>
</evidence>
<dbReference type="AlphaFoldDB" id="A0A5V8TWA5"/>
<name>A0A5V8TWA5_SALET</name>
<evidence type="ECO:0000313" key="2">
    <source>
        <dbReference type="EMBL" id="EBV4160743.1"/>
    </source>
</evidence>